<sequence>MMPALSRRVLIYLCAVMWLFSLVAALDEYGAHAGFEHRRSMIKLHRKLAHRFDPALDDVKLIQRELDSEDMGPFGLGRGETLLRRATSSTNTTLVLATGSSLPTGSAAPSTACAKALTANVTGCANTVAYFGVSPFNNATTLTTVCTSTCTSALASYRAQVASACAGYRFPGGNNVTIQATLFADVTILNYNLQCLKDPNTKAFCAIQDQNPPAATCSVCQLAELNTTLSSPVGYNVNLATLLYKQLAGPCSGSTYAKYNVSNPPGATSSGGSNSSGSATSVSLGPSQLCKVTGRNVTFSSTTSCASIATTYNISYFDVLNSNQNLSSSNCQANAGQTLCLLQSCSATYVIRANDTCDTISGNITTNPAPNVQQLISFNPELGTSCEQAQNLSQWWLANDDECVKLSSQLDSDSSSSCAFSRRAEHNEELWAILPSDIRCYNVTLANKISLDDFYTLNPMLNTTNCNNLYLGYYYCVAAYPPLGGSPVVSVYGNLTTNSSSLITGNATLSPYTGPVVTPDYAPLSTGLAAPSNVANGTIRIYCMYYAVPGAKSTCATLGYSFNATATDIARWNPKTNCTTTLSTSISLCVAGPPVNFTIPAVKPPSNVAAEANQTACAAYYTVTKNDTCATIPVQWGLSQALFGQLNPGLNSQCTNFYLGEAYCVQPASSWVPPKTSSGGSGSGTPSNLAPGTPSANCTKYYTVQSNDNCGTICSAFKITQAMFNKYNPEINSGCTNLQGGLAYCVASTNNATCTKTYQVVTNDNCGTIDQKYYLTLAQLRGLNPSINTDCTNIYVGEVLCVANATVPGSCSQRYTVSE</sequence>
<dbReference type="AlphaFoldDB" id="A0AAN6JPT5"/>
<dbReference type="InterPro" id="IPR036779">
    <property type="entry name" value="LysM_dom_sf"/>
</dbReference>
<comment type="caution">
    <text evidence="5">The sequence shown here is derived from an EMBL/GenBank/DDBJ whole genome shotgun (WGS) entry which is preliminary data.</text>
</comment>
<dbReference type="Gene3D" id="3.10.350.10">
    <property type="entry name" value="LysM domain"/>
    <property type="match status" value="4"/>
</dbReference>
<feature type="domain" description="LysM" evidence="4">
    <location>
        <begin position="700"/>
        <end position="746"/>
    </location>
</feature>
<feature type="domain" description="LysM" evidence="4">
    <location>
        <begin position="756"/>
        <end position="802"/>
    </location>
</feature>
<reference evidence="5" key="1">
    <citation type="journal article" date="2023" name="PhytoFront">
        <title>Draft Genome Resources of Seven Strains of Tilletia horrida, Causal Agent of Kernel Smut of Rice.</title>
        <authorList>
            <person name="Khanal S."/>
            <person name="Antony Babu S."/>
            <person name="Zhou X.G."/>
        </authorList>
    </citation>
    <scope>NUCLEOTIDE SEQUENCE</scope>
    <source>
        <strain evidence="5">TX6</strain>
    </source>
</reference>
<evidence type="ECO:0000256" key="1">
    <source>
        <dbReference type="ARBA" id="ARBA00022669"/>
    </source>
</evidence>
<feature type="domain" description="LysM" evidence="4">
    <location>
        <begin position="619"/>
        <end position="665"/>
    </location>
</feature>
<dbReference type="EMBL" id="JAPDMZ010000183">
    <property type="protein sequence ID" value="KAK0546720.1"/>
    <property type="molecule type" value="Genomic_DNA"/>
</dbReference>
<dbReference type="PANTHER" id="PTHR34997:SF1">
    <property type="entry name" value="PEPTIDOGLYCAN-BINDING LYSIN DOMAIN"/>
    <property type="match status" value="1"/>
</dbReference>
<dbReference type="SUPFAM" id="SSF54106">
    <property type="entry name" value="LysM domain"/>
    <property type="match status" value="2"/>
</dbReference>
<feature type="domain" description="LysM" evidence="4">
    <location>
        <begin position="430"/>
        <end position="477"/>
    </location>
</feature>
<dbReference type="CDD" id="cd00118">
    <property type="entry name" value="LysM"/>
    <property type="match status" value="3"/>
</dbReference>
<dbReference type="PANTHER" id="PTHR34997">
    <property type="entry name" value="AM15"/>
    <property type="match status" value="1"/>
</dbReference>
<dbReference type="PROSITE" id="PS51782">
    <property type="entry name" value="LYSM"/>
    <property type="match status" value="4"/>
</dbReference>
<evidence type="ECO:0000256" key="3">
    <source>
        <dbReference type="SAM" id="SignalP"/>
    </source>
</evidence>
<dbReference type="InterPro" id="IPR018392">
    <property type="entry name" value="LysM"/>
</dbReference>
<keyword evidence="6" id="KW-1185">Reference proteome</keyword>
<evidence type="ECO:0000313" key="5">
    <source>
        <dbReference type="EMBL" id="KAK0546720.1"/>
    </source>
</evidence>
<evidence type="ECO:0000259" key="4">
    <source>
        <dbReference type="PROSITE" id="PS51782"/>
    </source>
</evidence>
<dbReference type="Proteomes" id="UP001176517">
    <property type="component" value="Unassembled WGS sequence"/>
</dbReference>
<name>A0AAN6JPT5_9BASI</name>
<gene>
    <name evidence="5" type="ORF">OC846_005150</name>
</gene>
<dbReference type="SMART" id="SM00257">
    <property type="entry name" value="LysM"/>
    <property type="match status" value="4"/>
</dbReference>
<evidence type="ECO:0000313" key="6">
    <source>
        <dbReference type="Proteomes" id="UP001176517"/>
    </source>
</evidence>
<dbReference type="Pfam" id="PF01476">
    <property type="entry name" value="LysM"/>
    <property type="match status" value="4"/>
</dbReference>
<keyword evidence="1" id="KW-0147">Chitin-binding</keyword>
<feature type="chain" id="PRO_5042967874" description="LysM domain-containing protein" evidence="3">
    <location>
        <begin position="26"/>
        <end position="819"/>
    </location>
</feature>
<proteinExistence type="predicted"/>
<dbReference type="GO" id="GO:0008061">
    <property type="term" value="F:chitin binding"/>
    <property type="evidence" value="ECO:0007669"/>
    <property type="project" value="UniProtKB-KW"/>
</dbReference>
<organism evidence="5 6">
    <name type="scientific">Tilletia horrida</name>
    <dbReference type="NCBI Taxonomy" id="155126"/>
    <lineage>
        <taxon>Eukaryota</taxon>
        <taxon>Fungi</taxon>
        <taxon>Dikarya</taxon>
        <taxon>Basidiomycota</taxon>
        <taxon>Ustilaginomycotina</taxon>
        <taxon>Exobasidiomycetes</taxon>
        <taxon>Tilletiales</taxon>
        <taxon>Tilletiaceae</taxon>
        <taxon>Tilletia</taxon>
    </lineage>
</organism>
<feature type="signal peptide" evidence="3">
    <location>
        <begin position="1"/>
        <end position="25"/>
    </location>
</feature>
<evidence type="ECO:0000256" key="2">
    <source>
        <dbReference type="ARBA" id="ARBA00023026"/>
    </source>
</evidence>
<keyword evidence="3" id="KW-0732">Signal</keyword>
<protein>
    <recommendedName>
        <fullName evidence="4">LysM domain-containing protein</fullName>
    </recommendedName>
</protein>
<dbReference type="InterPro" id="IPR052210">
    <property type="entry name" value="LysM1-like"/>
</dbReference>
<keyword evidence="2" id="KW-0843">Virulence</keyword>
<accession>A0AAN6JPT5</accession>